<reference evidence="2" key="2">
    <citation type="submission" date="2023-06" db="EMBL/GenBank/DDBJ databases">
        <authorList>
            <consortium name="Lawrence Berkeley National Laboratory"/>
            <person name="Haridas S."/>
            <person name="Hensen N."/>
            <person name="Bonometti L."/>
            <person name="Westerberg I."/>
            <person name="Brannstrom I.O."/>
            <person name="Guillou S."/>
            <person name="Cros-Aarteil S."/>
            <person name="Calhoun S."/>
            <person name="Kuo A."/>
            <person name="Mondo S."/>
            <person name="Pangilinan J."/>
            <person name="Riley R."/>
            <person name="Labutti K."/>
            <person name="Andreopoulos B."/>
            <person name="Lipzen A."/>
            <person name="Chen C."/>
            <person name="Yanf M."/>
            <person name="Daum C."/>
            <person name="Ng V."/>
            <person name="Clum A."/>
            <person name="Steindorff A."/>
            <person name="Ohm R."/>
            <person name="Martin F."/>
            <person name="Silar P."/>
            <person name="Natvig D."/>
            <person name="Lalanne C."/>
            <person name="Gautier V."/>
            <person name="Ament-Velasquez S.L."/>
            <person name="Kruys A."/>
            <person name="Hutchinson M.I."/>
            <person name="Powell A.J."/>
            <person name="Barry K."/>
            <person name="Miller A.N."/>
            <person name="Grigoriev I.V."/>
            <person name="Debuchy R."/>
            <person name="Gladieux P."/>
            <person name="Thoren M.H."/>
            <person name="Johannesson H."/>
        </authorList>
    </citation>
    <scope>NUCLEOTIDE SEQUENCE</scope>
    <source>
        <strain evidence="2">CBS 314.62</strain>
    </source>
</reference>
<dbReference type="EMBL" id="JAULSO010000002">
    <property type="protein sequence ID" value="KAK3687683.1"/>
    <property type="molecule type" value="Genomic_DNA"/>
</dbReference>
<proteinExistence type="predicted"/>
<comment type="caution">
    <text evidence="2">The sequence shown here is derived from an EMBL/GenBank/DDBJ whole genome shotgun (WGS) entry which is preliminary data.</text>
</comment>
<protein>
    <submittedName>
        <fullName evidence="2">Urea hydro-lyase cyanamide</fullName>
    </submittedName>
</protein>
<dbReference type="InterPro" id="IPR017771">
    <property type="entry name" value="Cyanamide_hydratase_HD"/>
</dbReference>
<accession>A0AAE0X891</accession>
<dbReference type="PROSITE" id="PS51831">
    <property type="entry name" value="HD"/>
    <property type="match status" value="1"/>
</dbReference>
<sequence length="249" mass="27507">MAGSSTTDPDTVALHGWTAVPRDADALLQGKPYLHKPEPLLVRDIRFPSDDPIVARVQQYAKEKLPSQTYSHSMRVYYYATAILTQQFSSHTGLSLSTLALTSLLHDIGTTHSNLRATQLSFEFYGGLLARELLQTQLESTQSQAEAVCEAIIRHQDLGAVGSITLLGQLIQLATIHDNMGGHAALVHADTRADVNRAFPRDGWSRCFAATIREENGLKPWAHTTHLGEEEFPRGVEGNELMAEYDGWK</sequence>
<dbReference type="Proteomes" id="UP001270362">
    <property type="component" value="Unassembled WGS sequence"/>
</dbReference>
<organism evidence="2 3">
    <name type="scientific">Podospora appendiculata</name>
    <dbReference type="NCBI Taxonomy" id="314037"/>
    <lineage>
        <taxon>Eukaryota</taxon>
        <taxon>Fungi</taxon>
        <taxon>Dikarya</taxon>
        <taxon>Ascomycota</taxon>
        <taxon>Pezizomycotina</taxon>
        <taxon>Sordariomycetes</taxon>
        <taxon>Sordariomycetidae</taxon>
        <taxon>Sordariales</taxon>
        <taxon>Podosporaceae</taxon>
        <taxon>Podospora</taxon>
    </lineage>
</organism>
<dbReference type="PANTHER" id="PTHR35569">
    <property type="entry name" value="CYANAMIDE HYDRATASE DDI2-RELATED"/>
    <property type="match status" value="1"/>
</dbReference>
<name>A0AAE0X891_9PEZI</name>
<dbReference type="NCBIfam" id="TIGR03401">
    <property type="entry name" value="cyanamide_fam"/>
    <property type="match status" value="1"/>
</dbReference>
<evidence type="ECO:0000313" key="3">
    <source>
        <dbReference type="Proteomes" id="UP001270362"/>
    </source>
</evidence>
<reference evidence="2" key="1">
    <citation type="journal article" date="2023" name="Mol. Phylogenet. Evol.">
        <title>Genome-scale phylogeny and comparative genomics of the fungal order Sordariales.</title>
        <authorList>
            <person name="Hensen N."/>
            <person name="Bonometti L."/>
            <person name="Westerberg I."/>
            <person name="Brannstrom I.O."/>
            <person name="Guillou S."/>
            <person name="Cros-Aarteil S."/>
            <person name="Calhoun S."/>
            <person name="Haridas S."/>
            <person name="Kuo A."/>
            <person name="Mondo S."/>
            <person name="Pangilinan J."/>
            <person name="Riley R."/>
            <person name="LaButti K."/>
            <person name="Andreopoulos B."/>
            <person name="Lipzen A."/>
            <person name="Chen C."/>
            <person name="Yan M."/>
            <person name="Daum C."/>
            <person name="Ng V."/>
            <person name="Clum A."/>
            <person name="Steindorff A."/>
            <person name="Ohm R.A."/>
            <person name="Martin F."/>
            <person name="Silar P."/>
            <person name="Natvig D.O."/>
            <person name="Lalanne C."/>
            <person name="Gautier V."/>
            <person name="Ament-Velasquez S.L."/>
            <person name="Kruys A."/>
            <person name="Hutchinson M.I."/>
            <person name="Powell A.J."/>
            <person name="Barry K."/>
            <person name="Miller A.N."/>
            <person name="Grigoriev I.V."/>
            <person name="Debuchy R."/>
            <person name="Gladieux P."/>
            <person name="Hiltunen Thoren M."/>
            <person name="Johannesson H."/>
        </authorList>
    </citation>
    <scope>NUCLEOTIDE SEQUENCE</scope>
    <source>
        <strain evidence="2">CBS 314.62</strain>
    </source>
</reference>
<evidence type="ECO:0000259" key="1">
    <source>
        <dbReference type="PROSITE" id="PS51831"/>
    </source>
</evidence>
<dbReference type="PANTHER" id="PTHR35569:SF1">
    <property type="entry name" value="CYANAMIDE HYDRATASE DDI2-RELATED"/>
    <property type="match status" value="1"/>
</dbReference>
<evidence type="ECO:0000313" key="2">
    <source>
        <dbReference type="EMBL" id="KAK3687683.1"/>
    </source>
</evidence>
<keyword evidence="3" id="KW-1185">Reference proteome</keyword>
<gene>
    <name evidence="2" type="ORF">B0T22DRAFT_439287</name>
</gene>
<dbReference type="InterPro" id="IPR006674">
    <property type="entry name" value="HD_domain"/>
</dbReference>
<feature type="domain" description="HD" evidence="1">
    <location>
        <begin position="69"/>
        <end position="180"/>
    </location>
</feature>
<dbReference type="Pfam" id="PF01966">
    <property type="entry name" value="HD"/>
    <property type="match status" value="1"/>
</dbReference>
<dbReference type="SUPFAM" id="SSF109604">
    <property type="entry name" value="HD-domain/PDEase-like"/>
    <property type="match status" value="1"/>
</dbReference>
<dbReference type="AlphaFoldDB" id="A0AAE0X891"/>
<dbReference type="Gene3D" id="1.10.3210.10">
    <property type="entry name" value="Hypothetical protein af1432"/>
    <property type="match status" value="1"/>
</dbReference>